<gene>
    <name evidence="4" type="ORF">FXN61_48085</name>
</gene>
<dbReference type="Pfam" id="PF00823">
    <property type="entry name" value="PPE"/>
    <property type="match status" value="1"/>
</dbReference>
<feature type="non-terminal residue" evidence="4">
    <location>
        <position position="214"/>
    </location>
</feature>
<dbReference type="SUPFAM" id="SSF140459">
    <property type="entry name" value="PE/PPE dimer-like"/>
    <property type="match status" value="1"/>
</dbReference>
<evidence type="ECO:0000259" key="3">
    <source>
        <dbReference type="Pfam" id="PF00823"/>
    </source>
</evidence>
<feature type="domain" description="PPE" evidence="3">
    <location>
        <begin position="3"/>
        <end position="118"/>
    </location>
</feature>
<feature type="region of interest" description="Disordered" evidence="2">
    <location>
        <begin position="164"/>
        <end position="214"/>
    </location>
</feature>
<dbReference type="Proteomes" id="UP001515943">
    <property type="component" value="Unassembled WGS sequence"/>
</dbReference>
<sequence length="214" mass="21347">MINAVITASESKWTGTAAEAARDAMKKLGDWVDETARTAVEVGNKVADQGRVMEAARAQMPAPVQFDWNKAAAALSQPGTPAFVLASADIAVANAASRAAHEQAVSVMTNMENGSRQIDSSTPTFKPPFNPNTGEVEEPVMMTARSVSAPALGGADALMATHAQSGAGTAAPPALTGTGASGGVPQSGSGVNQPAAAAYTPSAPGYTGPGNPGG</sequence>
<protein>
    <submittedName>
        <fullName evidence="4">PPE domain-containing protein</fullName>
    </submittedName>
</protein>
<accession>A0ABX1FZF7</accession>
<dbReference type="InterPro" id="IPR038332">
    <property type="entry name" value="PPE_sf"/>
</dbReference>
<proteinExistence type="inferred from homology"/>
<dbReference type="EMBL" id="VSRL01000507">
    <property type="protein sequence ID" value="NKE64047.1"/>
    <property type="molecule type" value="Genomic_DNA"/>
</dbReference>
<organism evidence="4 5">
    <name type="scientific">Lentzea indica</name>
    <dbReference type="NCBI Taxonomy" id="2604800"/>
    <lineage>
        <taxon>Bacteria</taxon>
        <taxon>Bacillati</taxon>
        <taxon>Actinomycetota</taxon>
        <taxon>Actinomycetes</taxon>
        <taxon>Pseudonocardiales</taxon>
        <taxon>Pseudonocardiaceae</taxon>
        <taxon>Lentzea</taxon>
    </lineage>
</organism>
<keyword evidence="5" id="KW-1185">Reference proteome</keyword>
<feature type="region of interest" description="Disordered" evidence="2">
    <location>
        <begin position="114"/>
        <end position="136"/>
    </location>
</feature>
<feature type="compositionally biased region" description="Low complexity" evidence="2">
    <location>
        <begin position="165"/>
        <end position="178"/>
    </location>
</feature>
<evidence type="ECO:0000256" key="2">
    <source>
        <dbReference type="SAM" id="MobiDB-lite"/>
    </source>
</evidence>
<name>A0ABX1FZF7_9PSEU</name>
<comment type="caution">
    <text evidence="4">The sequence shown here is derived from an EMBL/GenBank/DDBJ whole genome shotgun (WGS) entry which is preliminary data.</text>
</comment>
<dbReference type="InterPro" id="IPR000030">
    <property type="entry name" value="PPE_dom"/>
</dbReference>
<comment type="similarity">
    <text evidence="1">Belongs to the mycobacterial PPE family.</text>
</comment>
<evidence type="ECO:0000313" key="5">
    <source>
        <dbReference type="Proteomes" id="UP001515943"/>
    </source>
</evidence>
<evidence type="ECO:0000313" key="4">
    <source>
        <dbReference type="EMBL" id="NKE64047.1"/>
    </source>
</evidence>
<evidence type="ECO:0000256" key="1">
    <source>
        <dbReference type="ARBA" id="ARBA00010652"/>
    </source>
</evidence>
<dbReference type="Gene3D" id="1.20.1260.20">
    <property type="entry name" value="PPE superfamily"/>
    <property type="match status" value="1"/>
</dbReference>
<reference evidence="4 5" key="1">
    <citation type="submission" date="2019-08" db="EMBL/GenBank/DDBJ databases">
        <title>Lentzea from Indian Himalayas.</title>
        <authorList>
            <person name="Mandal S."/>
            <person name="Mallick Gupta A."/>
            <person name="Maiti P.K."/>
            <person name="Sarkar J."/>
            <person name="Mandal S."/>
        </authorList>
    </citation>
    <scope>NUCLEOTIDE SEQUENCE [LARGE SCALE GENOMIC DNA]</scope>
    <source>
        <strain evidence="4 5">PSKA42</strain>
    </source>
</reference>